<feature type="compositionally biased region" description="Polar residues" evidence="1">
    <location>
        <begin position="537"/>
        <end position="550"/>
    </location>
</feature>
<feature type="compositionally biased region" description="Basic and acidic residues" evidence="1">
    <location>
        <begin position="784"/>
        <end position="797"/>
    </location>
</feature>
<feature type="compositionally biased region" description="Basic and acidic residues" evidence="1">
    <location>
        <begin position="1412"/>
        <end position="1442"/>
    </location>
</feature>
<feature type="compositionally biased region" description="Gly residues" evidence="1">
    <location>
        <begin position="798"/>
        <end position="809"/>
    </location>
</feature>
<feature type="compositionally biased region" description="Basic and acidic residues" evidence="1">
    <location>
        <begin position="630"/>
        <end position="646"/>
    </location>
</feature>
<feature type="region of interest" description="Disordered" evidence="1">
    <location>
        <begin position="1160"/>
        <end position="1180"/>
    </location>
</feature>
<protein>
    <submittedName>
        <fullName evidence="2">Translation initiation factor IF-2</fullName>
    </submittedName>
</protein>
<accession>A0A0F7UTH3</accession>
<feature type="compositionally biased region" description="Basic and acidic residues" evidence="1">
    <location>
        <begin position="329"/>
        <end position="344"/>
    </location>
</feature>
<evidence type="ECO:0000256" key="1">
    <source>
        <dbReference type="SAM" id="MobiDB-lite"/>
    </source>
</evidence>
<feature type="compositionally biased region" description="Basic and acidic residues" evidence="1">
    <location>
        <begin position="830"/>
        <end position="847"/>
    </location>
</feature>
<keyword evidence="2" id="KW-0396">Initiation factor</keyword>
<feature type="compositionally biased region" description="Polar residues" evidence="1">
    <location>
        <begin position="1"/>
        <end position="16"/>
    </location>
</feature>
<feature type="region of interest" description="Disordered" evidence="1">
    <location>
        <begin position="1"/>
        <end position="101"/>
    </location>
</feature>
<feature type="compositionally biased region" description="Basic and acidic residues" evidence="1">
    <location>
        <begin position="896"/>
        <end position="912"/>
    </location>
</feature>
<feature type="compositionally biased region" description="Polar residues" evidence="1">
    <location>
        <begin position="866"/>
        <end position="875"/>
    </location>
</feature>
<feature type="region of interest" description="Disordered" evidence="1">
    <location>
        <begin position="248"/>
        <end position="267"/>
    </location>
</feature>
<feature type="compositionally biased region" description="Polar residues" evidence="1">
    <location>
        <begin position="248"/>
        <end position="264"/>
    </location>
</feature>
<feature type="region of interest" description="Disordered" evidence="1">
    <location>
        <begin position="137"/>
        <end position="232"/>
    </location>
</feature>
<gene>
    <name evidence="2" type="ORF">BN1205_091180</name>
</gene>
<feature type="compositionally biased region" description="Low complexity" evidence="1">
    <location>
        <begin position="996"/>
        <end position="1006"/>
    </location>
</feature>
<feature type="compositionally biased region" description="Basic and acidic residues" evidence="1">
    <location>
        <begin position="668"/>
        <end position="679"/>
    </location>
</feature>
<feature type="compositionally biased region" description="Pro residues" evidence="1">
    <location>
        <begin position="593"/>
        <end position="603"/>
    </location>
</feature>
<keyword evidence="2" id="KW-0648">Protein biosynthesis</keyword>
<dbReference type="EMBL" id="LN714495">
    <property type="protein sequence ID" value="CEL73376.1"/>
    <property type="molecule type" value="Genomic_DNA"/>
</dbReference>
<feature type="compositionally biased region" description="Basic and acidic residues" evidence="1">
    <location>
        <begin position="759"/>
        <end position="770"/>
    </location>
</feature>
<organism evidence="2">
    <name type="scientific">Toxoplasma gondii (strain ATCC 50861 / VEG)</name>
    <dbReference type="NCBI Taxonomy" id="432359"/>
    <lineage>
        <taxon>Eukaryota</taxon>
        <taxon>Sar</taxon>
        <taxon>Alveolata</taxon>
        <taxon>Apicomplexa</taxon>
        <taxon>Conoidasida</taxon>
        <taxon>Coccidia</taxon>
        <taxon>Eucoccidiorida</taxon>
        <taxon>Eimeriorina</taxon>
        <taxon>Sarcocystidae</taxon>
        <taxon>Toxoplasma</taxon>
    </lineage>
</organism>
<feature type="region of interest" description="Disordered" evidence="1">
    <location>
        <begin position="329"/>
        <end position="356"/>
    </location>
</feature>
<proteinExistence type="predicted"/>
<feature type="compositionally biased region" description="Polar residues" evidence="1">
    <location>
        <begin position="185"/>
        <end position="201"/>
    </location>
</feature>
<feature type="compositionally biased region" description="Low complexity" evidence="1">
    <location>
        <begin position="936"/>
        <end position="945"/>
    </location>
</feature>
<dbReference type="GO" id="GO:0003743">
    <property type="term" value="F:translation initiation factor activity"/>
    <property type="evidence" value="ECO:0007669"/>
    <property type="project" value="UniProtKB-KW"/>
</dbReference>
<reference evidence="2" key="1">
    <citation type="journal article" date="2015" name="PLoS ONE">
        <title>Comprehensive Evaluation of Toxoplasma gondii VEG and Neospora caninum LIV Genomes with Tachyzoite Stage Transcriptome and Proteome Defines Novel Transcript Features.</title>
        <authorList>
            <person name="Ramaprasad A."/>
            <person name="Mourier T."/>
            <person name="Naeem R."/>
            <person name="Malas T.B."/>
            <person name="Moussa E."/>
            <person name="Panigrahi A."/>
            <person name="Vermont S.J."/>
            <person name="Otto T.D."/>
            <person name="Wastling J."/>
            <person name="Pain A."/>
        </authorList>
    </citation>
    <scope>NUCLEOTIDE SEQUENCE</scope>
    <source>
        <strain evidence="2">VEG</strain>
    </source>
</reference>
<feature type="compositionally biased region" description="Gly residues" evidence="1">
    <location>
        <begin position="653"/>
        <end position="667"/>
    </location>
</feature>
<feature type="compositionally biased region" description="Basic residues" evidence="1">
    <location>
        <begin position="848"/>
        <end position="862"/>
    </location>
</feature>
<sequence length="1448" mass="152959">MSGLAQTQSVHARLTNSESASSYSEEPEILSHEEYPPIPHEASEEVGAATDSPKRRHHSTSSLQVSDLKASVQESPTTGGWRRSRRRLTKSTLSGRQDTRRQRRTELRLLSVFLTVTLGIYLTKYLSQCVWPPRHAGLSSDATPPGLQRTETRFRLSGPLSTATGKGRRLAAEERDGGSGDSPGDTASQEESKNPFCNSPGISGDAEGVRLASSGNSDQRDVGPFGDRPAALRRPASSSWALAVSGEDTQGSVLSSNTSASSEQIRGGRVTEAQLLREFATKVMGLAAEASSMLSALTHSSTEVRGALLALTEIYGTLLNGADNVEKGIESEGRHDRPDRDKHQSVAGGERGVAEKDIESLVHSGKGIDDTQAVDQQKPRSRQPILTRLDTWDGNAFPLGTIFEVGEDDVHADDDNIVDTNSLFRIGSAPGGPKEKPLSLAQAISVVGMPQVAKHGWDPFSSATSTSDAWENFVTQQRDAKATAGDDANDVTGGQPRRPSYSEVLQHPPARSHSAPPRSTAANGKGMAKRVAGLGQRLTSSGHRQSATSRDASDERPHYPSGPRVPGRRPTNRFESIDRSASHRRAGARPSLPSMPPPKPPLPQISKVGFGASGTPVQRGASQGGTPSGSEKRDGGEPSKDVKGQGEDAGQPGASGGPLGGAGGGGRRPGDDERDDDKRKKGKGSSSGGGEKKKEEQEKKAKKERDQREEAKKESKPMDGREARGKEVTQGDGGLSSVSGKGSTGEGAGKKKAKKDRGRRAIEETVRDVTDAGVTSEATGGVPKEGEPQQGSDDRGVHGGGRGGDGPGSAGATETGDALQHDSGGIGSGSEDRDKSRSETAAREKQVSKRQKSSGGRRKKKGASVAPQTGQTTTGEAPRSAVDSEGGRAGPLAASDKNKAGTDEGGRDAKGDEDGEAATAGPRAGAQHTGEHGGETEVVGETVKVAEADEEGSDAAAQREALRTGARPKTSSAAGRRKQKMMEQHAEQAESVSTRVSAAAEVQEVASRGRARHRTRAPDTRAGTGGSHKGVKASLGPSDGKGGQDGDVTSAGSVRKGPRSGGVDILSVSLNISFKTTAVLAEYRRELESLAMMAGATELLDKAVNGKVSLEEIDAHDFTVLSQAVILEAEITFKLDSLHEVANGLINLVTGKKQAATKEEAATPAEAVSTSVTETSRGTEENGGVFEEILGNIQDALSVSRQRGVALLSTELRLRAHAIEKYVLPELPAIDLPPLPHQSGYDPKSKDVLHTSGGQSLPVAIPSTAVFILKDCLSQWKVTSESGALSSLEERWWTPPSDPEEAKRQKERTASAFQMAASLVSLRVLHETSRRWDLSDAIRRSDDPRVRRMLHETAGLLTSAIKAEVLASRLAVEDYANLIRETARANVRRPDEAWRPLSTNQHAPEIRAAMDASDKEAGAHAPVYERRPDVLDGTETHEKDGGDESTMQ</sequence>
<name>A0A0F7UTH3_TOXGV</name>
<feature type="compositionally biased region" description="Low complexity" evidence="1">
    <location>
        <begin position="507"/>
        <end position="522"/>
    </location>
</feature>
<feature type="region of interest" description="Disordered" evidence="1">
    <location>
        <begin position="1410"/>
        <end position="1448"/>
    </location>
</feature>
<feature type="compositionally biased region" description="Basic and acidic residues" evidence="1">
    <location>
        <begin position="690"/>
        <end position="729"/>
    </location>
</feature>
<feature type="region of interest" description="Disordered" evidence="1">
    <location>
        <begin position="479"/>
        <end position="1059"/>
    </location>
</feature>
<evidence type="ECO:0000313" key="2">
    <source>
        <dbReference type="EMBL" id="CEL73376.1"/>
    </source>
</evidence>